<evidence type="ECO:0000313" key="4">
    <source>
        <dbReference type="Proteomes" id="UP000831485"/>
    </source>
</evidence>
<gene>
    <name evidence="1" type="ORF">GMPD_17940</name>
    <name evidence="2" type="ORF">M1B72_07765</name>
</gene>
<reference evidence="3" key="1">
    <citation type="submission" date="2020-06" db="EMBL/GenBank/DDBJ databases">
        <title>Draft genomic sequecing of Geomonas sp. Red736.</title>
        <authorList>
            <person name="Itoh H."/>
            <person name="Xu Z.X."/>
            <person name="Ushijima N."/>
            <person name="Masuda Y."/>
            <person name="Shiratori Y."/>
            <person name="Senoo K."/>
        </authorList>
    </citation>
    <scope>NUCLEOTIDE SEQUENCE [LARGE SCALE GENOMIC DNA]</scope>
    <source>
        <strain evidence="3">Red736</strain>
    </source>
</reference>
<dbReference type="Proteomes" id="UP000831485">
    <property type="component" value="Chromosome"/>
</dbReference>
<keyword evidence="4" id="KW-1185">Reference proteome</keyword>
<dbReference type="GO" id="GO:0005975">
    <property type="term" value="P:carbohydrate metabolic process"/>
    <property type="evidence" value="ECO:0007669"/>
    <property type="project" value="InterPro"/>
</dbReference>
<dbReference type="EMBL" id="BLXY01000002">
    <property type="protein sequence ID" value="GFO63875.1"/>
    <property type="molecule type" value="Genomic_DNA"/>
</dbReference>
<dbReference type="AlphaFoldDB" id="A0A6V8MUL3"/>
<protein>
    <submittedName>
        <fullName evidence="1">Uncharacterized protein</fullName>
    </submittedName>
</protein>
<organism evidence="1 3">
    <name type="scientific">Geomonas paludis</name>
    <dbReference type="NCBI Taxonomy" id="2740185"/>
    <lineage>
        <taxon>Bacteria</taxon>
        <taxon>Pseudomonadati</taxon>
        <taxon>Thermodesulfobacteriota</taxon>
        <taxon>Desulfuromonadia</taxon>
        <taxon>Geobacterales</taxon>
        <taxon>Geobacteraceae</taxon>
        <taxon>Geomonas</taxon>
    </lineage>
</organism>
<evidence type="ECO:0000313" key="1">
    <source>
        <dbReference type="EMBL" id="GFO63875.1"/>
    </source>
</evidence>
<reference evidence="2" key="3">
    <citation type="submission" date="2022-04" db="EMBL/GenBank/DDBJ databases">
        <authorList>
            <person name="Liu G."/>
        </authorList>
    </citation>
    <scope>NUCLEOTIDE SEQUENCE</scope>
    <source>
        <strain evidence="2">RG22</strain>
    </source>
</reference>
<dbReference type="RefSeq" id="WP_183346699.1">
    <property type="nucleotide sequence ID" value="NZ_BLXY01000002.1"/>
</dbReference>
<dbReference type="InterPro" id="IPR008928">
    <property type="entry name" value="6-hairpin_glycosidase_sf"/>
</dbReference>
<accession>A0A6V8MUL3</accession>
<proteinExistence type="predicted"/>
<sequence>MDKEESVTLAGEIMLDFAAQTGVSREDKPQRRYLWTDAFAVCNFLELYHHSQDEKWLLLALRLVDQVHQTLGRHRPDTAKSGWLSGLSEEAGERHPTRGGLRIGKKMEERAPDEPMDERLEWERDGQYYHYLTKWMRALTRTSRVTGEACYLRWGMELAQTAHRAFRFSDGPDGALGLHWKMSGDLRRSLVPSVGQHDPLDGLVTCCEMVCAARHFPDQELPELGREIGELTQMCRSRDFSTSDSLGIGGILVDACRTGELIINEAFQDLALFQCMVNDALLSLEDLGPGFIDQPAKYRLAFRELGLSIGLKGTARLARLFEEYPDVRGGELAEWLQPRLEAMLWFQKMSGKIERFWIEEKRKGTEHWRSHGDINMVMLATSLAPGQFLRAN</sequence>
<evidence type="ECO:0000313" key="3">
    <source>
        <dbReference type="Proteomes" id="UP000568888"/>
    </source>
</evidence>
<dbReference type="Proteomes" id="UP000568888">
    <property type="component" value="Unassembled WGS sequence"/>
</dbReference>
<dbReference type="EMBL" id="CP096574">
    <property type="protein sequence ID" value="UPU37593.1"/>
    <property type="molecule type" value="Genomic_DNA"/>
</dbReference>
<name>A0A6V8MUL3_9BACT</name>
<reference evidence="1" key="2">
    <citation type="journal article" date="2021" name="Int. J. Syst. Evol. Microbiol.">
        <title>Geomonas silvestris sp. nov., Geomonas paludis sp. nov. and Geomonas limicola sp. nov., isolated from terrestrial environments, and emended description of the genus Geomonas.</title>
        <authorList>
            <person name="Itoh H."/>
            <person name="Xu Z."/>
            <person name="Masuda Y."/>
            <person name="Ushijima N."/>
            <person name="Hayakawa C."/>
            <person name="Shiratori Y."/>
            <person name="Senoo K."/>
        </authorList>
    </citation>
    <scope>NUCLEOTIDE SEQUENCE</scope>
    <source>
        <strain evidence="1">Red736</strain>
    </source>
</reference>
<dbReference type="SUPFAM" id="SSF48208">
    <property type="entry name" value="Six-hairpin glycosidases"/>
    <property type="match status" value="1"/>
</dbReference>
<evidence type="ECO:0000313" key="2">
    <source>
        <dbReference type="EMBL" id="UPU37593.1"/>
    </source>
</evidence>